<comment type="caution">
    <text evidence="17">Lacks conserved residue(s) required for the propagation of feature annotation.</text>
</comment>
<dbReference type="Pfam" id="PF00057">
    <property type="entry name" value="Ldl_recept_a"/>
    <property type="match status" value="34"/>
</dbReference>
<dbReference type="InterPro" id="IPR036364">
    <property type="entry name" value="SEA_dom_sf"/>
</dbReference>
<feature type="disulfide bond" evidence="19">
    <location>
        <begin position="342"/>
        <end position="354"/>
    </location>
</feature>
<feature type="disulfide bond" evidence="19">
    <location>
        <begin position="1293"/>
        <end position="1311"/>
    </location>
</feature>
<dbReference type="Gene3D" id="2.60.40.10">
    <property type="entry name" value="Immunoglobulins"/>
    <property type="match status" value="14"/>
</dbReference>
<feature type="disulfide bond" evidence="19">
    <location>
        <begin position="1474"/>
        <end position="1486"/>
    </location>
</feature>
<feature type="disulfide bond" evidence="19">
    <location>
        <begin position="1566"/>
        <end position="1581"/>
    </location>
</feature>
<feature type="disulfide bond" evidence="19">
    <location>
        <begin position="1710"/>
        <end position="1725"/>
    </location>
</feature>
<feature type="disulfide bond" evidence="19">
    <location>
        <begin position="1256"/>
        <end position="1274"/>
    </location>
</feature>
<dbReference type="Pfam" id="PF02210">
    <property type="entry name" value="Laminin_G_2"/>
    <property type="match status" value="1"/>
</dbReference>
<feature type="disulfide bond" evidence="19">
    <location>
        <begin position="424"/>
        <end position="436"/>
    </location>
</feature>
<dbReference type="Proteomes" id="UP001497382">
    <property type="component" value="Unassembled WGS sequence"/>
</dbReference>
<evidence type="ECO:0000256" key="1">
    <source>
        <dbReference type="ARBA" id="ARBA00004167"/>
    </source>
</evidence>
<feature type="disulfide bond" evidence="19">
    <location>
        <begin position="1366"/>
        <end position="1384"/>
    </location>
</feature>
<feature type="disulfide bond" evidence="17">
    <location>
        <begin position="4354"/>
        <end position="4363"/>
    </location>
</feature>
<dbReference type="Gene3D" id="2.170.300.10">
    <property type="entry name" value="Tie2 ligand-binding domain superfamily"/>
    <property type="match status" value="1"/>
</dbReference>
<feature type="disulfide bond" evidence="19">
    <location>
        <begin position="1329"/>
        <end position="1347"/>
    </location>
</feature>
<feature type="domain" description="Ig-like" evidence="27">
    <location>
        <begin position="3884"/>
        <end position="3965"/>
    </location>
</feature>
<keyword evidence="7 22" id="KW-0732">Signal</keyword>
<feature type="disulfide bond" evidence="19">
    <location>
        <begin position="509"/>
        <end position="527"/>
    </location>
</feature>
<dbReference type="SUPFAM" id="SSF57184">
    <property type="entry name" value="Growth factor receptor domain"/>
    <property type="match status" value="1"/>
</dbReference>
<evidence type="ECO:0000256" key="18">
    <source>
        <dbReference type="PROSITE-ProRule" id="PRU00122"/>
    </source>
</evidence>
<feature type="disulfide bond" evidence="19">
    <location>
        <begin position="349"/>
        <end position="367"/>
    </location>
</feature>
<dbReference type="SMART" id="SM00281">
    <property type="entry name" value="LamB"/>
    <property type="match status" value="3"/>
</dbReference>
<dbReference type="InterPro" id="IPR000742">
    <property type="entry name" value="EGF"/>
</dbReference>
<dbReference type="SUPFAM" id="SSF48726">
    <property type="entry name" value="Immunoglobulin"/>
    <property type="match status" value="14"/>
</dbReference>
<evidence type="ECO:0000256" key="19">
    <source>
        <dbReference type="PROSITE-ProRule" id="PRU00124"/>
    </source>
</evidence>
<dbReference type="FunFam" id="2.10.25.10:FF:000454">
    <property type="entry name" value="Laminin subunit alpha 1"/>
    <property type="match status" value="1"/>
</dbReference>
<dbReference type="SUPFAM" id="SSF82671">
    <property type="entry name" value="SEA domain"/>
    <property type="match status" value="1"/>
</dbReference>
<dbReference type="InterPro" id="IPR003598">
    <property type="entry name" value="Ig_sub2"/>
</dbReference>
<feature type="disulfide bond" evidence="17">
    <location>
        <begin position="4652"/>
        <end position="4661"/>
    </location>
</feature>
<feature type="domain" description="Laminin G" evidence="24">
    <location>
        <begin position="4407"/>
        <end position="4588"/>
    </location>
</feature>
<evidence type="ECO:0000256" key="4">
    <source>
        <dbReference type="ARBA" id="ARBA00022530"/>
    </source>
</evidence>
<feature type="disulfide bond" evidence="19">
    <location>
        <begin position="1218"/>
        <end position="1236"/>
    </location>
</feature>
<keyword evidence="14" id="KW-0325">Glycoprotein</keyword>
<feature type="disulfide bond" evidence="19">
    <location>
        <begin position="401"/>
        <end position="416"/>
    </location>
</feature>
<dbReference type="InterPro" id="IPR001881">
    <property type="entry name" value="EGF-like_Ca-bd_dom"/>
</dbReference>
<keyword evidence="6" id="KW-0812">Transmembrane</keyword>
<feature type="domain" description="Ig-like" evidence="27">
    <location>
        <begin position="3796"/>
        <end position="3880"/>
    </location>
</feature>
<feature type="disulfide bond" evidence="17">
    <location>
        <begin position="4370"/>
        <end position="4380"/>
    </location>
</feature>
<feature type="disulfide bond" evidence="18">
    <location>
        <begin position="4822"/>
        <end position="4849"/>
    </location>
</feature>
<feature type="disulfide bond" evidence="19">
    <location>
        <begin position="629"/>
        <end position="647"/>
    </location>
</feature>
<feature type="disulfide bond" evidence="19">
    <location>
        <begin position="1359"/>
        <end position="1371"/>
    </location>
</feature>
<evidence type="ECO:0000259" key="26">
    <source>
        <dbReference type="PROSITE" id="PS50027"/>
    </source>
</evidence>
<feature type="disulfide bond" evidence="19">
    <location>
        <begin position="680"/>
        <end position="695"/>
    </location>
</feature>
<keyword evidence="16" id="KW-0393">Immunoglobulin domain</keyword>
<feature type="disulfide bond" evidence="19">
    <location>
        <begin position="1075"/>
        <end position="1090"/>
    </location>
</feature>
<dbReference type="SUPFAM" id="SSF57196">
    <property type="entry name" value="EGF/Laminin"/>
    <property type="match status" value="8"/>
</dbReference>
<evidence type="ECO:0000313" key="30">
    <source>
        <dbReference type="Proteomes" id="UP001497382"/>
    </source>
</evidence>
<dbReference type="PROSITE" id="PS01248">
    <property type="entry name" value="EGF_LAM_1"/>
    <property type="match status" value="5"/>
</dbReference>
<keyword evidence="4" id="KW-0272">Extracellular matrix</keyword>
<feature type="disulfide bond" evidence="19">
    <location>
        <begin position="1529"/>
        <end position="1544"/>
    </location>
</feature>
<evidence type="ECO:0000259" key="24">
    <source>
        <dbReference type="PROSITE" id="PS50025"/>
    </source>
</evidence>
<evidence type="ECO:0008006" key="31">
    <source>
        <dbReference type="Google" id="ProtNLM"/>
    </source>
</evidence>
<feature type="disulfide bond" evidence="19">
    <location>
        <begin position="1181"/>
        <end position="1199"/>
    </location>
</feature>
<dbReference type="Pfam" id="PF24973">
    <property type="entry name" value="EGF_LMN_ATRN"/>
    <property type="match status" value="3"/>
</dbReference>
<feature type="domain" description="Ig-like" evidence="27">
    <location>
        <begin position="3607"/>
        <end position="3693"/>
    </location>
</feature>
<feature type="disulfide bond" evidence="17">
    <location>
        <begin position="4392"/>
        <end position="4401"/>
    </location>
</feature>
<feature type="signal peptide" evidence="22">
    <location>
        <begin position="1"/>
        <end position="23"/>
    </location>
</feature>
<feature type="disulfide bond" evidence="19">
    <location>
        <begin position="252"/>
        <end position="264"/>
    </location>
</feature>
<dbReference type="CDD" id="cd00096">
    <property type="entry name" value="Ig"/>
    <property type="match status" value="1"/>
</dbReference>
<feature type="disulfide bond" evidence="19">
    <location>
        <begin position="1547"/>
        <end position="1559"/>
    </location>
</feature>
<feature type="disulfide bond" evidence="19">
    <location>
        <begin position="1554"/>
        <end position="1572"/>
    </location>
</feature>
<feature type="disulfide bond" evidence="19">
    <location>
        <begin position="431"/>
        <end position="449"/>
    </location>
</feature>
<dbReference type="FunFam" id="2.60.40.10:FF:000032">
    <property type="entry name" value="palladin isoform X1"/>
    <property type="match status" value="2"/>
</dbReference>
<feature type="disulfide bond" evidence="19">
    <location>
        <begin position="521"/>
        <end position="536"/>
    </location>
</feature>
<accession>A0AAV2BRZ9</accession>
<feature type="disulfide bond" evidence="19">
    <location>
        <begin position="382"/>
        <end position="394"/>
    </location>
</feature>
<feature type="disulfide bond" evidence="19">
    <location>
        <begin position="463"/>
        <end position="475"/>
    </location>
</feature>
<feature type="domain" description="Ig-like" evidence="27">
    <location>
        <begin position="4061"/>
        <end position="4138"/>
    </location>
</feature>
<dbReference type="InterPro" id="IPR036179">
    <property type="entry name" value="Ig-like_dom_sf"/>
</dbReference>
<dbReference type="FunFam" id="4.10.400.10:FF:000034">
    <property type="entry name" value="Low-density lipoprotein receptor-related protein 2"/>
    <property type="match status" value="2"/>
</dbReference>
<dbReference type="PROSITE" id="PS50835">
    <property type="entry name" value="IG_LIKE"/>
    <property type="match status" value="14"/>
</dbReference>
<evidence type="ECO:0000256" key="17">
    <source>
        <dbReference type="PROSITE-ProRule" id="PRU00076"/>
    </source>
</evidence>
<feature type="disulfide bond" evidence="19">
    <location>
        <begin position="1444"/>
        <end position="1462"/>
    </location>
</feature>
<dbReference type="PANTHER" id="PTHR22722">
    <property type="entry name" value="LOW-DENSITY LIPOPROTEIN RECEPTOR-RELATED PROTEIN 2-RELATED"/>
    <property type="match status" value="1"/>
</dbReference>
<feature type="disulfide bond" evidence="19">
    <location>
        <begin position="782"/>
        <end position="794"/>
    </location>
</feature>
<dbReference type="CDD" id="cd00055">
    <property type="entry name" value="EGF_Lam"/>
    <property type="match status" value="6"/>
</dbReference>
<feature type="disulfide bond" evidence="19">
    <location>
        <begin position="443"/>
        <end position="458"/>
    </location>
</feature>
<dbReference type="InterPro" id="IPR013783">
    <property type="entry name" value="Ig-like_fold"/>
</dbReference>
<keyword evidence="13" id="KW-0675">Receptor</keyword>
<evidence type="ECO:0000256" key="6">
    <source>
        <dbReference type="ARBA" id="ARBA00022692"/>
    </source>
</evidence>
<feature type="disulfide bond" evidence="19">
    <location>
        <begin position="1437"/>
        <end position="1449"/>
    </location>
</feature>
<dbReference type="SMART" id="SM00180">
    <property type="entry name" value="EGF_Lam"/>
    <property type="match status" value="8"/>
</dbReference>
<dbReference type="SMART" id="SM00282">
    <property type="entry name" value="LamG"/>
    <property type="match status" value="3"/>
</dbReference>
<proteinExistence type="predicted"/>
<dbReference type="Pfam" id="PF07679">
    <property type="entry name" value="I-set"/>
    <property type="match status" value="4"/>
</dbReference>
<feature type="domain" description="Laminin G" evidence="24">
    <location>
        <begin position="4149"/>
        <end position="4330"/>
    </location>
</feature>
<dbReference type="GO" id="GO:0043235">
    <property type="term" value="C:receptor complex"/>
    <property type="evidence" value="ECO:0007669"/>
    <property type="project" value="TreeGrafter"/>
</dbReference>
<feature type="disulfide bond" evidence="19">
    <location>
        <begin position="668"/>
        <end position="686"/>
    </location>
</feature>
<feature type="disulfide bond" evidence="19">
    <location>
        <begin position="310"/>
        <end position="328"/>
    </location>
</feature>
<dbReference type="InterPro" id="IPR036055">
    <property type="entry name" value="LDL_receptor-like_sf"/>
</dbReference>
<feature type="domain" description="Ig-like" evidence="27">
    <location>
        <begin position="3705"/>
        <end position="3773"/>
    </location>
</feature>
<organism evidence="29 30">
    <name type="scientific">Larinioides sclopetarius</name>
    <dbReference type="NCBI Taxonomy" id="280406"/>
    <lineage>
        <taxon>Eukaryota</taxon>
        <taxon>Metazoa</taxon>
        <taxon>Ecdysozoa</taxon>
        <taxon>Arthropoda</taxon>
        <taxon>Chelicerata</taxon>
        <taxon>Arachnida</taxon>
        <taxon>Araneae</taxon>
        <taxon>Araneomorphae</taxon>
        <taxon>Entelegynae</taxon>
        <taxon>Araneoidea</taxon>
        <taxon>Araneidae</taxon>
        <taxon>Larinioides</taxon>
    </lineage>
</organism>
<feature type="disulfide bond" evidence="20">
    <location>
        <begin position="2320"/>
        <end position="2329"/>
    </location>
</feature>
<dbReference type="FunFam" id="4.10.400.10:FF:000062">
    <property type="entry name" value="Terribly reduced optic lobes, isoform AI"/>
    <property type="match status" value="1"/>
</dbReference>
<feature type="disulfide bond" evidence="20">
    <location>
        <begin position="2661"/>
        <end position="2670"/>
    </location>
</feature>
<feature type="disulfide bond" evidence="20">
    <location>
        <begin position="2301"/>
        <end position="2318"/>
    </location>
</feature>
<comment type="caution">
    <text evidence="29">The sequence shown here is derived from an EMBL/GenBank/DDBJ whole genome shotgun (WGS) entry which is preliminary data.</text>
</comment>
<feature type="disulfide bond" evidence="19">
    <location>
        <begin position="1517"/>
        <end position="1535"/>
    </location>
</feature>
<keyword evidence="9" id="KW-0084">Basement membrane</keyword>
<dbReference type="PROSITE" id="PS50027">
    <property type="entry name" value="EGF_LAM_2"/>
    <property type="match status" value="5"/>
</dbReference>
<dbReference type="Pfam" id="PF00008">
    <property type="entry name" value="EGF"/>
    <property type="match status" value="3"/>
</dbReference>
<feature type="disulfide bond" evidence="19">
    <location>
        <begin position="1193"/>
        <end position="1208"/>
    </location>
</feature>
<feature type="disulfide bond" evidence="19">
    <location>
        <begin position="1230"/>
        <end position="1245"/>
    </location>
</feature>
<keyword evidence="30" id="KW-1185">Reference proteome</keyword>
<feature type="domain" description="Ig-like" evidence="27">
    <location>
        <begin position="3427"/>
        <end position="3509"/>
    </location>
</feature>
<dbReference type="SMART" id="SM00409">
    <property type="entry name" value="IG"/>
    <property type="match status" value="14"/>
</dbReference>
<feature type="disulfide bond" evidence="19">
    <location>
        <begin position="742"/>
        <end position="754"/>
    </location>
</feature>
<dbReference type="PROSITE" id="PS50026">
    <property type="entry name" value="EGF_3"/>
    <property type="match status" value="4"/>
</dbReference>
<feature type="disulfide bond" evidence="19">
    <location>
        <begin position="622"/>
        <end position="634"/>
    </location>
</feature>
<feature type="disulfide bond" evidence="19">
    <location>
        <begin position="1305"/>
        <end position="1320"/>
    </location>
</feature>
<feature type="domain" description="EGF-like" evidence="25">
    <location>
        <begin position="4328"/>
        <end position="4364"/>
    </location>
</feature>
<evidence type="ECO:0000256" key="22">
    <source>
        <dbReference type="SAM" id="SignalP"/>
    </source>
</evidence>
<dbReference type="Pfam" id="PF01390">
    <property type="entry name" value="SEA"/>
    <property type="match status" value="1"/>
</dbReference>
<feature type="disulfide bond" evidence="20">
    <location>
        <begin position="2641"/>
        <end position="2653"/>
    </location>
</feature>
<dbReference type="InterPro" id="IPR001791">
    <property type="entry name" value="Laminin_G"/>
</dbReference>
<feature type="domain" description="Ig-like" evidence="27">
    <location>
        <begin position="3043"/>
        <end position="3132"/>
    </location>
</feature>
<feature type="disulfide bond" evidence="19">
    <location>
        <begin position="941"/>
        <end position="953"/>
    </location>
</feature>
<comment type="subcellular location">
    <subcellularLocation>
        <location evidence="1">Membrane</location>
        <topology evidence="1">Single-pass membrane protein</topology>
    </subcellularLocation>
    <subcellularLocation>
        <location evidence="2">Secreted</location>
        <location evidence="2">Extracellular space</location>
        <location evidence="2">Extracellular matrix</location>
        <location evidence="2">Basement membrane</location>
    </subcellularLocation>
</comment>
<feature type="disulfide bond" evidence="19">
    <location>
        <begin position="707"/>
        <end position="725"/>
    </location>
</feature>
<dbReference type="SMART" id="SM00181">
    <property type="entry name" value="EGF"/>
    <property type="match status" value="23"/>
</dbReference>
<feature type="disulfide bond" evidence="19">
    <location>
        <begin position="883"/>
        <end position="898"/>
    </location>
</feature>
<dbReference type="PROSITE" id="PS01186">
    <property type="entry name" value="EGF_2"/>
    <property type="match status" value="2"/>
</dbReference>
<feature type="disulfide bond" evidence="19">
    <location>
        <begin position="749"/>
        <end position="767"/>
    </location>
</feature>
<feature type="disulfide bond" evidence="20">
    <location>
        <begin position="2207"/>
        <end position="2216"/>
    </location>
</feature>
<feature type="disulfide bond" evidence="19">
    <location>
        <begin position="1024"/>
        <end position="1042"/>
    </location>
</feature>
<keyword evidence="3" id="KW-0964">Secreted</keyword>
<evidence type="ECO:0000259" key="28">
    <source>
        <dbReference type="PROSITE" id="PS51115"/>
    </source>
</evidence>
<protein>
    <recommendedName>
        <fullName evidence="31">Basement membrane-specific heparan sulfate proteoglycan core protein</fullName>
    </recommendedName>
</protein>
<evidence type="ECO:0000256" key="7">
    <source>
        <dbReference type="ARBA" id="ARBA00022729"/>
    </source>
</evidence>
<dbReference type="SMART" id="SM00408">
    <property type="entry name" value="IGc2"/>
    <property type="match status" value="14"/>
</dbReference>
<feature type="domain" description="Ig-like" evidence="27">
    <location>
        <begin position="3242"/>
        <end position="3324"/>
    </location>
</feature>
<feature type="disulfide bond" evidence="19">
    <location>
        <begin position="641"/>
        <end position="656"/>
    </location>
</feature>
<feature type="disulfide bond" evidence="19">
    <location>
        <begin position="322"/>
        <end position="337"/>
    </location>
</feature>
<dbReference type="Gene3D" id="3.30.70.960">
    <property type="entry name" value="SEA domain"/>
    <property type="match status" value="1"/>
</dbReference>
<feature type="domain" description="Ig-like" evidence="27">
    <location>
        <begin position="1583"/>
        <end position="1673"/>
    </location>
</feature>
<evidence type="ECO:0000256" key="13">
    <source>
        <dbReference type="ARBA" id="ARBA00023170"/>
    </source>
</evidence>
<dbReference type="Pfam" id="PF00054">
    <property type="entry name" value="Laminin_G_1"/>
    <property type="match status" value="2"/>
</dbReference>
<dbReference type="SMART" id="SM00192">
    <property type="entry name" value="LDLa"/>
    <property type="match status" value="37"/>
</dbReference>
<feature type="domain" description="EGF-like" evidence="25">
    <location>
        <begin position="4584"/>
        <end position="4623"/>
    </location>
</feature>
<feature type="disulfide bond" evidence="19">
    <location>
        <begin position="1134"/>
        <end position="1146"/>
    </location>
</feature>
<feature type="domain" description="Laminin EGF-like" evidence="26">
    <location>
        <begin position="2188"/>
        <end position="2237"/>
    </location>
</feature>
<sequence>MAVPKVLCSAILFSCFVVFGTLGASHHQHDPDLIFDELNSIQADSNYLSNSINPLSSPLKLSSDDRKHHKHHQHKKRKKTHNSSSRLGSLFDDEDFYRDAEDGPSGEDLFAHSGDGVSPIEPPFVDKTSGDGPFYFRITFTITSLNYSPELGQKTSPEFKRVSEELILALEALYRTIPGQQAVTVISFRPTQSVLVTLDVGSLGNNDRSSIEKVIKEAILSGNIGRYRVSADNFSIRGFGAPAQPLPPSDECPRDQLSCTSGECISILKRCDGHEDCRDGSDELGCHRTQTSNFIPNADGGCRSDNQMICEDGTCIDTIRVCDGVRDCSFGEDEQNCGITTCPPGQFQCDGSRCVDERRRCDGRPDCADGFDESDCEEPKVCKPDEFRCGDGQCIKEQLRCDRRYDCQDGSDELSCEPGRERTCQPNEFRCSNGQCIDGSLKCDRKYDCQDGTDELSCEPKACRADEFRCSNGQCIDSSLKCDRKYDCQDGTDELSCEPKTCQANEFRCGNGQCIDTSLKCDRKYDCQDGTDELSCEPSRERTCQPNEFRCNNGQCIDDKLRCDRKYDCQDGTDELSCEPKACQPDEFRCSNGQCIDSSLKCDRKYDCQDGTDELSCEPKACQPDEFRCSNGQCIDSSLKCDRKYDCQDGTDELSCEPKACQPNEFRCSNGQCIDSSLKCDRKYDCQDGTDELSCEPKACRADEFRCSNGQCIDSSLKCDRKYDCQDGTDELSCEPSKERTCRSNEFRCGNGQCIDSSLKCDRKYDCQDGTDELTCDEARTCERDEFRCSDGQCIKSSLKCDRKYDCRDGSDELSCGGEPDIPVCKGDEFQCSTGECIKFFQRCDMVVDCPNSEDESFCQEIECAPDEFHCNDKTCIESYQRCDGKPDCPDKSDEMNCTGVVCPPGTFRCDNGSCIELSLRCNGRNDCPDRSGADEKGCPCTSSQWQCDFGQCLDRSKLCDGIVDCPDDNSDERDCGIPGCSPDKFRCSDGTCIPAENKCNGRRECRDGSDERNCPCPSDKFMCENKFCIDLRRRCDGYSDCQDSSDEKDCPGECEANQFRCADGKSCIPASAHCDRKYDCQDGSDELDCRRPTTQCRFDQYRCSDGMCLNIAQRCDGNIDCSGGEDESGCGTCPENQFRCSDGSCINIKMRCNGAFDCRDGSDENNCEIKPICRITDFTCRDGTCVNQTIKCDGVVHCQDGDDESICSRCGVGEYVCNNGQCIESRQRCDGRSHCPNGEDEADCPVECQPGQFRCKNGQCIDERRKCDGRSDCADSSDELDCGVCKPGDVICRDGSCVDVSKRCDGTRDCSEGIDEENCECQPNEFRCGEGTCISERRKCDGYPDCRDRSDEANCEKCAENMFRCGDGTCIDLRRRCDSRRDCFDNSDEENCEAKTCSPEEFRCNNGECIASSLKCDRKYDCRDGSDEFSCEPKACQPDEFRCSDGQCIQSSLKCNRQYDCRDGSDELDCARCQPSEFQCGDGSCVESQVRCDGRNDCPDRSDEKDCGCTPTQFQCNNGECVDSRSRCDGIPDCNDGSDERDCRACQAGGYVCANGQCIERYQRCDGTFDCSDYSDESDCAPEGGINIKVYPERQSIRQGREVVFRCRDEGTRRSPVKWTRADNLAMPPGYTDRNGRLTIPNIQPEHSGAYICTSAGPSRGTSSAQKAAFLSVQPYVPPTSRPTRPPGACSRTEATCQNGECIPRAYACDGDFDCTDRSDEQNCDYQYQCQPNEFQCDNKKCVLKVWRCDGDNDCGDNSDEKSCSPNPAGSPCRYDEYRCLSGDQCIPKSFQCDGEFDCQDKSDEIGCASPTITQPPPETLTVEEGETVTIVCTAVGNPTPIISWRLNWGNIPPGPRVSVSSENGRGTVTIREARQTDQGAWSCEAINSKDSVLAIPDTVLVVKPKAGVCRPPLFNEKASVSSDCLRCFCFSVTETCYSSSLHVIKTPLQTEIAVVALQKDGRGNYEDVGQRYAPNQNAIQYNSANREYKVEANVRNDAPRDVYHFWSLPPEFLGNQLNSYGGYIRYMFRYSAPFPRSTPNIADIILKGNDLTLYHVMKQPFGPQRDNSVEARFWEGEWHKTEAQGRGDVPFGDVTTRQDIMMVLQNIEAFYVRATYDDEMIHSSILNFQMDSASLSDPSAPQAVFVEKCSCPQGYTGNSCEECAEGYSRRKTGSGLGDCVPSRVPCNCHGHSSLCDPVSGECLNCRHNSEGRQCERCKRGYFGDARRGTPEDCQPCPCPLITTPNQFSPTCILDTDGQVTCDACPIGYEGRRCERCGPGYDGNPNIPGGSCRVHGGLQCDPVGSLTPDPSRTTGLCQCKSYVTGARCDQCKPHTFYLNSESPLGCIDCFCMGITETCSSCTWYRDEIILSFTSSSQGVTLTNILRSYNINQNLQVDSRNRELVFRNFATQPAQTYYWKMPPSFLGDKVTAYGGKLNYTVMYVPGSRADPNLDPDVQIMGNGIVLVYRHPELIRPSSLHSISIPMYETSWLRSDGQPATREHLLMTLADLDAILIKATYTGGTTSASLADVSFTIAVDRPTDGPRALAVEQCRCPIGYSGLSCEDCDAGYTRSGAGLYLGLCEPCFCNSHSSDCDPETGICRNCQHNTGGDFCEECLNGYVGDASGGTPNDCQPAIEPTCQCDSRGSLGLECDYRNNCPCKPNVQGRNCNQCKEGFFNLESRNPEGCAPCFCFGVTQQCSSSSYYRSQIAMRLEDLADPYNHNFQLTSRFRTRTITEGIIVNPSQNEVSFTSFPREPEQTETLFWSLPAQFLGNKLASYGGKLKYTQQYLAGDGGDLYADADVEMTGNGISVFYVNIPTLNPQEIRTFEIELRETNWQRVDSRGPTSATREDFMKVLANVEALLIRASFHNRMHQTLLRDVQMDTSVPQSTGQSLATEVEQCVCPPGYIGLSCEECAPGYIRDASGPGLGRCTRCNCNGHSESCDATTGSCVRCRHNTVGESCERCADGFYGDATRGTPEDCKPCPCPLTTPPNQFSPTCFLDNDGQPTCNACPPGYIGRNCEKCASGYRGTPVQPGGRCEPTGGFALDVIVQPSVLVKNSGELAIIYCLITSTVPFRVVWLHNNDTIFDTRSGARIKNTDTESTLTIPNVNKQHQGLYTCRAIAKNRSIQKVSKLIVLGVSPTIRVRVEEPRTQRLPVGATVTFRCTGVSQVSEVTYTLVWTKEGAAMPAQATEASGVLTIPSVRPEDTGTYICTGSDLTSVAQDRATLLVEGTGRPTPPRVTIEPHYQEVKVGDPIEFRCIAEGFPEPQLRWTGGRNNQINPQATFVAGFFRIPSARKSDEAEYFCSATNSAGSESMRTVLLVRGEDTAIGEEPQLTITPSTYEAQRLETVIFQCRVTATPTPSITWSFSGGQLPEDSSQVGGVLTLPRVTENHQGVYVCTASNVHGTAQAQARLLIGSRRSPPTARVEPERQTIMQGSSGELRCIVGGIPRPTVTWSKVGADLSNRHRIQDDNLFISDVTVEDRGLYVCRAENRDGSAQASAIVEVERREVPAIELYPEATQTVIRGGSSLFQCRVTAGIPTPTVEWVRADGSPFTSSTEILNGGVIRFNRVTGDEEGTYICTAENSGGRVTAQAVLRIQGAPTVKITQANPYRVRPGETVRFECLSEGDPRPNVSWRKLRHPLVSYAAAEESIDGKALLEIRRVSQSDSGVYICSARNSAGVTEERIQLIVEEIDNSLVPELMVEDRVTTATVNSSVELRCFVRGTDRDLYLKWTRTDGGQIPASHRLQDGVLFIPNVQPEDAGEYSCLGIVEGDVVLFTARARLAVVAPPRIQLNPPRQTARPGDIVRIQCSAIGDQPISIDWSRIGGYLSPSMVQAGGVLTFQGITSNDAGRYLCTAANAAGKAEGVAEVIVNEETPVDYVRKEETAFVGSNIQLKCAVSGSPAPQLDWSKDGGPLPDNARVINNELWLRDVRMENAGRYICTATNSAGRTRDYVILNVRAVPTLEVKIESNKEVVNMGDTLDLRCKVTGDASARISWYKVAQEGPLPENVRIRGPILVINGVRPENGGVYRCSVESYAGTFTDDYVLAMQVSPTLTPDLVETRTAPFGSTVVMDCKTSLDPPVAYTWYKQGGVLPTEATVNGGQLTIPDVKGEDAGTYICTARSHVGTIDVPTILIVTGVVPHFSQTPLSYMRMPTLSDAYLSFEVEIAFKPESMNGLLLYNGQKQEQGDFIALVLNNGYVEFRFELGSGPAVIRSNEPVEMRKWHTVQIRRERKDGKNIYHGFLKVDDQPEVTGSAQGRFLGLDLVQPMYIGSVPDFGLIESNAGATRGFIGCISHYKTGKVVHNLLREAESYGISTCETCSSNPCLHGGVCQEALTMVGYNCICPPGFSGRDCEKVGEACYPGVCGEGRCINKPGGGFDCFCPLGRTGVRCEKDIVIVEPAFADDAYIAYPTPNALTTLKLNMKVKPRTLDDCLIAYCGQHEDGTGDFTSIAIRNNSVEFRFDMGSGAAIIRSPEPILQDEWLSIVAERDMREGSLIVNDGIASKGMSPGITRGLNLHTPFYVGSVDKHRVSVSPYAEVQHGFEGCIAHVEVNGVEVDLVNSAIDASNVEDCGSRTPCEKNPCSNDGICIEEEGSPEGYVCECQEGYRGKNCEIETDLCSLIDPCKNGGTCVGSGNSYECSCPLRFKGTNCEEASIFDERAHFEGNGYLALENELLPHTATTKDEIVSFTFTSTSLEGLLLFHGQKPDTDGKGQDYLAASIIDGYLEFSYELGSGPAQIKSPVKVNDGKIHNVILKRTGRHGSLELDGVHQQFGESKGILQMLNTDGDIYIGGVPNHQLMTAGKYPQGLIGCLWNLQIDDSGPLNLYDSAKNGANVQDCDNYEASGEFLEELEGRIVQK</sequence>
<dbReference type="Pfam" id="PF13927">
    <property type="entry name" value="Ig_3"/>
    <property type="match status" value="8"/>
</dbReference>
<feature type="disulfide bond" evidence="19">
    <location>
        <begin position="544"/>
        <end position="556"/>
    </location>
</feature>
<dbReference type="EMBL" id="CAXIEN010000478">
    <property type="protein sequence ID" value="CAL1298843.1"/>
    <property type="molecule type" value="Genomic_DNA"/>
</dbReference>
<dbReference type="InterPro" id="IPR003599">
    <property type="entry name" value="Ig_sub"/>
</dbReference>
<evidence type="ECO:0000256" key="5">
    <source>
        <dbReference type="ARBA" id="ARBA00022536"/>
    </source>
</evidence>
<keyword evidence="5 17" id="KW-0245">EGF-like domain</keyword>
<evidence type="ECO:0000256" key="21">
    <source>
        <dbReference type="SAM" id="MobiDB-lite"/>
    </source>
</evidence>
<evidence type="ECO:0000259" key="23">
    <source>
        <dbReference type="PROSITE" id="PS50024"/>
    </source>
</evidence>
<dbReference type="InterPro" id="IPR002172">
    <property type="entry name" value="LDrepeatLR_classA_rpt"/>
</dbReference>
<evidence type="ECO:0000256" key="10">
    <source>
        <dbReference type="ARBA" id="ARBA00022989"/>
    </source>
</evidence>
<feature type="disulfide bond" evidence="19">
    <location>
        <begin position="981"/>
        <end position="993"/>
    </location>
</feature>
<dbReference type="InterPro" id="IPR023415">
    <property type="entry name" value="LDLR_class-A_CS"/>
</dbReference>
<feature type="disulfide bond" evidence="19">
    <location>
        <begin position="1097"/>
        <end position="1109"/>
    </location>
</feature>
<feature type="disulfide bond" evidence="19">
    <location>
        <begin position="482"/>
        <end position="497"/>
    </location>
</feature>
<feature type="disulfide bond" evidence="19">
    <location>
        <begin position="470"/>
        <end position="488"/>
    </location>
</feature>
<feature type="disulfide bond" evidence="19">
    <location>
        <begin position="1731"/>
        <end position="1743"/>
    </location>
</feature>
<feature type="disulfide bond" evidence="17">
    <location>
        <begin position="4613"/>
        <end position="4622"/>
    </location>
</feature>
<evidence type="ECO:0000256" key="9">
    <source>
        <dbReference type="ARBA" id="ARBA00022869"/>
    </source>
</evidence>
<feature type="domain" description="Laminin IV type A" evidence="28">
    <location>
        <begin position="2720"/>
        <end position="2902"/>
    </location>
</feature>
<dbReference type="Gene3D" id="2.10.25.10">
    <property type="entry name" value="Laminin"/>
    <property type="match status" value="11"/>
</dbReference>
<feature type="disulfide bond" evidence="19">
    <location>
        <begin position="602"/>
        <end position="617"/>
    </location>
</feature>
<dbReference type="InterPro" id="IPR009030">
    <property type="entry name" value="Growth_fac_rcpt_cys_sf"/>
</dbReference>
<dbReference type="InterPro" id="IPR056863">
    <property type="entry name" value="LMN_ATRN_NET-like_EGF"/>
</dbReference>
<feature type="disulfide bond" evidence="17">
    <location>
        <begin position="4335"/>
        <end position="4352"/>
    </location>
</feature>
<feature type="disulfide bond" evidence="19">
    <location>
        <begin position="1000"/>
        <end position="1015"/>
    </location>
</feature>
<feature type="disulfide bond" evidence="19">
    <location>
        <begin position="1378"/>
        <end position="1393"/>
    </location>
</feature>
<gene>
    <name evidence="29" type="ORF">LARSCL_LOCUS21030</name>
</gene>
<dbReference type="Gene3D" id="4.10.400.10">
    <property type="entry name" value="Low-density Lipoprotein Receptor"/>
    <property type="match status" value="37"/>
</dbReference>
<feature type="domain" description="Laminin IV type A" evidence="28">
    <location>
        <begin position="1951"/>
        <end position="2150"/>
    </location>
</feature>
<feature type="domain" description="Laminin G" evidence="24">
    <location>
        <begin position="4668"/>
        <end position="4849"/>
    </location>
</feature>
<feature type="disulfide bond" evidence="19">
    <location>
        <begin position="844"/>
        <end position="859"/>
    </location>
</feature>
<dbReference type="PROSITE" id="PS00022">
    <property type="entry name" value="EGF_1"/>
    <property type="match status" value="5"/>
</dbReference>
<feature type="disulfide bond" evidence="19">
    <location>
        <begin position="1493"/>
        <end position="1508"/>
    </location>
</feature>
<feature type="disulfide bond" evidence="19">
    <location>
        <begin position="719"/>
        <end position="734"/>
    </location>
</feature>
<dbReference type="PROSITE" id="PS51115">
    <property type="entry name" value="LAMININ_IVA"/>
    <property type="match status" value="3"/>
</dbReference>
<feature type="domain" description="Laminin EGF-like" evidence="26">
    <location>
        <begin position="2300"/>
        <end position="2349"/>
    </location>
</feature>
<feature type="disulfide bond" evidence="19">
    <location>
        <begin position="1417"/>
        <end position="1432"/>
    </location>
</feature>
<evidence type="ECO:0000256" key="3">
    <source>
        <dbReference type="ARBA" id="ARBA00022525"/>
    </source>
</evidence>
<dbReference type="FunFam" id="2.10.25.10:FF:000033">
    <property type="entry name" value="Laminin subunit alpha 2"/>
    <property type="match status" value="2"/>
</dbReference>
<keyword evidence="12 17" id="KW-1015">Disulfide bond</keyword>
<feature type="disulfide bond" evidence="19">
    <location>
        <begin position="1405"/>
        <end position="1423"/>
    </location>
</feature>
<feature type="disulfide bond" evidence="19">
    <location>
        <begin position="1153"/>
        <end position="1168"/>
    </location>
</feature>
<feature type="disulfide bond" evidence="19">
    <location>
        <begin position="583"/>
        <end position="595"/>
    </location>
</feature>
<feature type="disulfide bond" evidence="19">
    <location>
        <begin position="361"/>
        <end position="376"/>
    </location>
</feature>
<dbReference type="InterPro" id="IPR002049">
    <property type="entry name" value="LE_dom"/>
</dbReference>
<dbReference type="GO" id="GO:0048056">
    <property type="term" value="P:R3/R4 cell differentiation"/>
    <property type="evidence" value="ECO:0007669"/>
    <property type="project" value="UniProtKB-ARBA"/>
</dbReference>
<feature type="disulfide bond" evidence="19">
    <location>
        <begin position="1398"/>
        <end position="1410"/>
    </location>
</feature>
<feature type="domain" description="SEA" evidence="23">
    <location>
        <begin position="132"/>
        <end position="241"/>
    </location>
</feature>
<feature type="domain" description="Ig-like" evidence="27">
    <location>
        <begin position="3337"/>
        <end position="3419"/>
    </location>
</feature>
<dbReference type="InterPro" id="IPR007110">
    <property type="entry name" value="Ig-like_dom"/>
</dbReference>
<feature type="domain" description="Laminin EGF-like" evidence="26">
    <location>
        <begin position="2586"/>
        <end position="2635"/>
    </location>
</feature>
<keyword evidence="8" id="KW-0677">Repeat</keyword>
<dbReference type="GO" id="GO:0050769">
    <property type="term" value="P:positive regulation of neurogenesis"/>
    <property type="evidence" value="ECO:0007669"/>
    <property type="project" value="UniProtKB-ARBA"/>
</dbReference>
<feature type="disulfide bond" evidence="19">
    <location>
        <begin position="864"/>
        <end position="876"/>
    </location>
</feature>
<dbReference type="InterPro" id="IPR013098">
    <property type="entry name" value="Ig_I-set"/>
</dbReference>
<dbReference type="GO" id="GO:0016318">
    <property type="term" value="P:ommatidial rotation"/>
    <property type="evidence" value="ECO:0007669"/>
    <property type="project" value="UniProtKB-ARBA"/>
</dbReference>
<feature type="disulfide bond" evidence="19">
    <location>
        <begin position="590"/>
        <end position="608"/>
    </location>
</feature>
<dbReference type="GO" id="GO:0005886">
    <property type="term" value="C:plasma membrane"/>
    <property type="evidence" value="ECO:0007669"/>
    <property type="project" value="TreeGrafter"/>
</dbReference>
<feature type="disulfide bond" evidence="19">
    <location>
        <begin position="700"/>
        <end position="712"/>
    </location>
</feature>
<name>A0AAV2BRZ9_9ARAC</name>
<feature type="disulfide bond" evidence="19">
    <location>
        <begin position="871"/>
        <end position="889"/>
    </location>
</feature>
<dbReference type="SUPFAM" id="SSF49899">
    <property type="entry name" value="Concanavalin A-like lectins/glucanases"/>
    <property type="match status" value="3"/>
</dbReference>
<feature type="disulfide bond" evidence="19">
    <location>
        <begin position="1341"/>
        <end position="1356"/>
    </location>
</feature>
<dbReference type="FunFam" id="2.10.25.10:FF:000012">
    <property type="entry name" value="Delta-like protein"/>
    <property type="match status" value="2"/>
</dbReference>
<evidence type="ECO:0000259" key="25">
    <source>
        <dbReference type="PROSITE" id="PS50026"/>
    </source>
</evidence>
<dbReference type="CDD" id="cd00110">
    <property type="entry name" value="LamG"/>
    <property type="match status" value="3"/>
</dbReference>
<feature type="disulfide bond" evidence="19">
    <location>
        <begin position="789"/>
        <end position="807"/>
    </location>
</feature>
<evidence type="ECO:0000256" key="16">
    <source>
        <dbReference type="ARBA" id="ARBA00023319"/>
    </source>
</evidence>
<feature type="domain" description="Laminin EGF-like" evidence="26">
    <location>
        <begin position="2641"/>
        <end position="2690"/>
    </location>
</feature>
<feature type="disulfide bond" evidence="19">
    <location>
        <begin position="271"/>
        <end position="286"/>
    </location>
</feature>
<feature type="disulfide bond" evidence="19">
    <location>
        <begin position="1017"/>
        <end position="1029"/>
    </location>
</feature>
<feature type="disulfide bond" evidence="19">
    <location>
        <begin position="1322"/>
        <end position="1334"/>
    </location>
</feature>
<dbReference type="GO" id="GO:0005604">
    <property type="term" value="C:basement membrane"/>
    <property type="evidence" value="ECO:0007669"/>
    <property type="project" value="UniProtKB-SubCell"/>
</dbReference>
<feature type="disulfide bond" evidence="19">
    <location>
        <begin position="825"/>
        <end position="837"/>
    </location>
</feature>
<dbReference type="FunFam" id="2.10.25.10:FF:000106">
    <property type="entry name" value="Heparan sulfate proteoglycan 2"/>
    <property type="match status" value="2"/>
</dbReference>
<dbReference type="Gene3D" id="2.60.120.200">
    <property type="match status" value="3"/>
</dbReference>
<feature type="disulfide bond" evidence="19">
    <location>
        <begin position="948"/>
        <end position="966"/>
    </location>
</feature>
<dbReference type="InterPro" id="IPR000034">
    <property type="entry name" value="Laminin_IV"/>
</dbReference>
<feature type="disulfide bond" evidence="20">
    <location>
        <begin position="2605"/>
        <end position="2614"/>
    </location>
</feature>
<feature type="disulfide bond" evidence="19">
    <location>
        <begin position="1268"/>
        <end position="1283"/>
    </location>
</feature>
<feature type="disulfide bond" evidence="19">
    <location>
        <begin position="563"/>
        <end position="578"/>
    </location>
</feature>
<keyword evidence="15 20" id="KW-0424">Laminin EGF-like domain</keyword>
<dbReference type="InterPro" id="IPR000082">
    <property type="entry name" value="SEA_dom"/>
</dbReference>
<feature type="compositionally biased region" description="Basic residues" evidence="21">
    <location>
        <begin position="67"/>
        <end position="81"/>
    </location>
</feature>
<dbReference type="SUPFAM" id="SSF57424">
    <property type="entry name" value="LDL receptor-like module"/>
    <property type="match status" value="37"/>
</dbReference>
<feature type="disulfide bond" evidence="19">
    <location>
        <begin position="389"/>
        <end position="407"/>
    </location>
</feature>
<feature type="domain" description="Ig-like" evidence="27">
    <location>
        <begin position="1812"/>
        <end position="1896"/>
    </location>
</feature>
<feature type="disulfide bond" evidence="19">
    <location>
        <begin position="1738"/>
        <end position="1756"/>
    </location>
</feature>
<feature type="disulfide bond" evidence="19">
    <location>
        <begin position="832"/>
        <end position="850"/>
    </location>
</feature>
<dbReference type="PRINTS" id="PR00261">
    <property type="entry name" value="LDLRECEPTOR"/>
</dbReference>
<feature type="domain" description="Ig-like" evidence="27">
    <location>
        <begin position="3516"/>
        <end position="3602"/>
    </location>
</feature>
<evidence type="ECO:0000256" key="11">
    <source>
        <dbReference type="ARBA" id="ARBA00023136"/>
    </source>
</evidence>
<feature type="disulfide bond" evidence="19">
    <location>
        <begin position="903"/>
        <end position="915"/>
    </location>
</feature>
<feature type="disulfide bond" evidence="19">
    <location>
        <begin position="1036"/>
        <end position="1051"/>
    </location>
</feature>
<feature type="domain" description="Ig-like" evidence="27">
    <location>
        <begin position="3970"/>
        <end position="4050"/>
    </location>
</feature>
<dbReference type="InterPro" id="IPR013320">
    <property type="entry name" value="ConA-like_dom_sf"/>
</dbReference>
<dbReference type="Pfam" id="PF00053">
    <property type="entry name" value="EGF_laminin"/>
    <property type="match status" value="6"/>
</dbReference>
<reference evidence="29 30" key="1">
    <citation type="submission" date="2024-04" db="EMBL/GenBank/DDBJ databases">
        <authorList>
            <person name="Rising A."/>
            <person name="Reimegard J."/>
            <person name="Sonavane S."/>
            <person name="Akerstrom W."/>
            <person name="Nylinder S."/>
            <person name="Hedman E."/>
            <person name="Kallberg Y."/>
        </authorList>
    </citation>
    <scope>NUCLEOTIDE SEQUENCE [LARGE SCALE GENOMIC DNA]</scope>
</reference>
<dbReference type="InterPro" id="IPR013151">
    <property type="entry name" value="Immunoglobulin_dom"/>
</dbReference>
<feature type="disulfide bond" evidence="19">
    <location>
        <begin position="1691"/>
        <end position="1703"/>
    </location>
</feature>
<dbReference type="GO" id="GO:0005509">
    <property type="term" value="F:calcium ion binding"/>
    <property type="evidence" value="ECO:0007669"/>
    <property type="project" value="InterPro"/>
</dbReference>
<feature type="disulfide bond" evidence="19">
    <location>
        <begin position="1286"/>
        <end position="1298"/>
    </location>
</feature>
<evidence type="ECO:0000256" key="12">
    <source>
        <dbReference type="ARBA" id="ARBA00023157"/>
    </source>
</evidence>
<feature type="domain" description="EGF-like" evidence="25">
    <location>
        <begin position="4625"/>
        <end position="4662"/>
    </location>
</feature>
<dbReference type="PROSITE" id="PS50024">
    <property type="entry name" value="SEA"/>
    <property type="match status" value="1"/>
</dbReference>
<evidence type="ECO:0000256" key="14">
    <source>
        <dbReference type="ARBA" id="ARBA00023180"/>
    </source>
</evidence>
<feature type="disulfide bond" evidence="19">
    <location>
        <begin position="1104"/>
        <end position="1122"/>
    </location>
</feature>
<feature type="disulfide bond" evidence="19">
    <location>
        <begin position="801"/>
        <end position="816"/>
    </location>
</feature>
<feature type="disulfide bond" evidence="19">
    <location>
        <begin position="1116"/>
        <end position="1131"/>
    </location>
</feature>
<dbReference type="PROSITE" id="PS50025">
    <property type="entry name" value="LAM_G_DOMAIN"/>
    <property type="match status" value="3"/>
</dbReference>
<feature type="disulfide bond" evidence="19">
    <location>
        <begin position="1141"/>
        <end position="1159"/>
    </location>
</feature>
<feature type="disulfide bond" evidence="19">
    <location>
        <begin position="551"/>
        <end position="569"/>
    </location>
</feature>
<evidence type="ECO:0000256" key="15">
    <source>
        <dbReference type="ARBA" id="ARBA00023292"/>
    </source>
</evidence>
<feature type="disulfide bond" evidence="19">
    <location>
        <begin position="1174"/>
        <end position="1186"/>
    </location>
</feature>
<feature type="disulfide bond" evidence="19">
    <location>
        <begin position="1249"/>
        <end position="1261"/>
    </location>
</feature>
<dbReference type="Pfam" id="PF00052">
    <property type="entry name" value="Laminin_B"/>
    <property type="match status" value="3"/>
</dbReference>
<feature type="disulfide bond" evidence="19">
    <location>
        <begin position="1456"/>
        <end position="1471"/>
    </location>
</feature>
<feature type="chain" id="PRO_5043718594" description="Basement membrane-specific heparan sulfate proteoglycan core protein" evidence="22">
    <location>
        <begin position="24"/>
        <end position="4869"/>
    </location>
</feature>
<evidence type="ECO:0000256" key="20">
    <source>
        <dbReference type="PROSITE-ProRule" id="PRU00460"/>
    </source>
</evidence>
<dbReference type="PROSITE" id="PS50068">
    <property type="entry name" value="LDLRA_2"/>
    <property type="match status" value="37"/>
</dbReference>
<dbReference type="SMART" id="SM00179">
    <property type="entry name" value="EGF_CA"/>
    <property type="match status" value="4"/>
</dbReference>
<dbReference type="PROSITE" id="PS01209">
    <property type="entry name" value="LDLRA_1"/>
    <property type="match status" value="13"/>
</dbReference>
<dbReference type="CDD" id="cd00112">
    <property type="entry name" value="LDLa"/>
    <property type="match status" value="36"/>
</dbReference>
<evidence type="ECO:0000256" key="8">
    <source>
        <dbReference type="ARBA" id="ARBA00022737"/>
    </source>
</evidence>
<dbReference type="FunFam" id="2.10.25.10:FF:000580">
    <property type="entry name" value="Wing blister, isoform B"/>
    <property type="match status" value="1"/>
</dbReference>
<feature type="domain" description="Laminin EGF-like" evidence="26">
    <location>
        <begin position="2936"/>
        <end position="2985"/>
    </location>
</feature>
<feature type="disulfide bond" evidence="19">
    <location>
        <begin position="761"/>
        <end position="776"/>
    </location>
</feature>
<feature type="disulfide bond" evidence="19">
    <location>
        <begin position="1750"/>
        <end position="1765"/>
    </location>
</feature>
<feature type="disulfide bond" evidence="19">
    <location>
        <begin position="661"/>
        <end position="673"/>
    </location>
</feature>
<feature type="disulfide bond" evidence="19">
    <location>
        <begin position="259"/>
        <end position="277"/>
    </location>
</feature>
<feature type="disulfide bond" evidence="19">
    <location>
        <begin position="1481"/>
        <end position="1499"/>
    </location>
</feature>
<feature type="disulfide bond" evidence="19">
    <location>
        <begin position="1794"/>
        <end position="1809"/>
    </location>
</feature>
<feature type="disulfide bond" evidence="19">
    <location>
        <begin position="1510"/>
        <end position="1522"/>
    </location>
</feature>
<feature type="domain" description="Ig-like" evidence="27">
    <location>
        <begin position="3144"/>
        <end position="3232"/>
    </location>
</feature>
<evidence type="ECO:0000313" key="29">
    <source>
        <dbReference type="EMBL" id="CAL1298843.1"/>
    </source>
</evidence>
<dbReference type="Pfam" id="PF00047">
    <property type="entry name" value="ig"/>
    <property type="match status" value="2"/>
</dbReference>
<evidence type="ECO:0000256" key="2">
    <source>
        <dbReference type="ARBA" id="ARBA00004302"/>
    </source>
</evidence>
<evidence type="ECO:0000259" key="27">
    <source>
        <dbReference type="PROSITE" id="PS50835"/>
    </source>
</evidence>
<feature type="domain" description="Laminin IV type A" evidence="28">
    <location>
        <begin position="2375"/>
        <end position="2552"/>
    </location>
</feature>
<feature type="disulfide bond" evidence="19">
    <location>
        <begin position="1211"/>
        <end position="1223"/>
    </location>
</feature>
<keyword evidence="11" id="KW-0472">Membrane</keyword>
<dbReference type="InterPro" id="IPR051221">
    <property type="entry name" value="LDLR-related"/>
</dbReference>
<keyword evidence="10" id="KW-1133">Transmembrane helix</keyword>
<feature type="disulfide bond" evidence="19">
    <location>
        <begin position="988"/>
        <end position="1006"/>
    </location>
</feature>
<feature type="disulfide bond" evidence="19">
    <location>
        <begin position="1698"/>
        <end position="1716"/>
    </location>
</feature>
<feature type="domain" description="EGF-like" evidence="25">
    <location>
        <begin position="4366"/>
        <end position="4402"/>
    </location>
</feature>
<feature type="disulfide bond" evidence="20">
    <location>
        <begin position="2955"/>
        <end position="2964"/>
    </location>
</feature>
<dbReference type="CDD" id="cd00054">
    <property type="entry name" value="EGF_CA"/>
    <property type="match status" value="3"/>
</dbReference>
<feature type="disulfide bond" evidence="19">
    <location>
        <begin position="910"/>
        <end position="928"/>
    </location>
</feature>
<feature type="region of interest" description="Disordered" evidence="21">
    <location>
        <begin position="59"/>
        <end position="87"/>
    </location>
</feature>
<feature type="disulfide bond" evidence="19">
    <location>
        <begin position="502"/>
        <end position="514"/>
    </location>
</feature>